<evidence type="ECO:0008006" key="4">
    <source>
        <dbReference type="Google" id="ProtNLM"/>
    </source>
</evidence>
<name>A0A8H7N4G5_BIOOC</name>
<evidence type="ECO:0000313" key="2">
    <source>
        <dbReference type="EMBL" id="KAF9748745.1"/>
    </source>
</evidence>
<sequence>MARRFQFVSASTPTERVSSESRKSNHSHVMRHVHARKRRLRTQRYQDELINAGMEVDQTISQIGLCSPPIPRFASSGDPFSSSARPLSSEEYFLLDYYIQVVLPYSIGHCRLFDFAGDHQNQMLREWVGLAVNDDVFMTVAILLSTCRYILHARPGDPFFTRMVLCYQQISLRSLRLEIESTPTCINAMSVAKALALAIDEMNSGEQSIARKHLQGVLAMVQFSGGPRSIGLTSLLERMYHIFLRELRLLDQRIEQIAAGW</sequence>
<dbReference type="PANTHER" id="PTHR37540:SF5">
    <property type="entry name" value="TRANSCRIPTION FACTOR DOMAIN-CONTAINING PROTEIN"/>
    <property type="match status" value="1"/>
</dbReference>
<dbReference type="PANTHER" id="PTHR37540">
    <property type="entry name" value="TRANSCRIPTION FACTOR (ACR-2), PUTATIVE-RELATED-RELATED"/>
    <property type="match status" value="1"/>
</dbReference>
<dbReference type="Proteomes" id="UP000616885">
    <property type="component" value="Unassembled WGS sequence"/>
</dbReference>
<feature type="compositionally biased region" description="Basic residues" evidence="1">
    <location>
        <begin position="24"/>
        <end position="33"/>
    </location>
</feature>
<evidence type="ECO:0000313" key="3">
    <source>
        <dbReference type="Proteomes" id="UP000616885"/>
    </source>
</evidence>
<comment type="caution">
    <text evidence="2">The sequence shown here is derived from an EMBL/GenBank/DDBJ whole genome shotgun (WGS) entry which is preliminary data.</text>
</comment>
<dbReference type="AlphaFoldDB" id="A0A8H7N4G5"/>
<evidence type="ECO:0000256" key="1">
    <source>
        <dbReference type="SAM" id="MobiDB-lite"/>
    </source>
</evidence>
<gene>
    <name evidence="2" type="ORF">IM811_016540</name>
</gene>
<feature type="region of interest" description="Disordered" evidence="1">
    <location>
        <begin position="1"/>
        <end position="33"/>
    </location>
</feature>
<proteinExistence type="predicted"/>
<accession>A0A8H7N4G5</accession>
<organism evidence="2 3">
    <name type="scientific">Bionectria ochroleuca</name>
    <name type="common">Gliocladium roseum</name>
    <dbReference type="NCBI Taxonomy" id="29856"/>
    <lineage>
        <taxon>Eukaryota</taxon>
        <taxon>Fungi</taxon>
        <taxon>Dikarya</taxon>
        <taxon>Ascomycota</taxon>
        <taxon>Pezizomycotina</taxon>
        <taxon>Sordariomycetes</taxon>
        <taxon>Hypocreomycetidae</taxon>
        <taxon>Hypocreales</taxon>
        <taxon>Bionectriaceae</taxon>
        <taxon>Clonostachys</taxon>
    </lineage>
</organism>
<protein>
    <recommendedName>
        <fullName evidence="4">Transcription factor domain-containing protein</fullName>
    </recommendedName>
</protein>
<dbReference type="EMBL" id="JADCTT010000008">
    <property type="protein sequence ID" value="KAF9748745.1"/>
    <property type="molecule type" value="Genomic_DNA"/>
</dbReference>
<reference evidence="2" key="1">
    <citation type="submission" date="2020-10" db="EMBL/GenBank/DDBJ databases">
        <title>High-Quality Genome Resource of Clonostachys rosea strain S41 by Oxford Nanopore Long-Read Sequencing.</title>
        <authorList>
            <person name="Wang H."/>
        </authorList>
    </citation>
    <scope>NUCLEOTIDE SEQUENCE</scope>
    <source>
        <strain evidence="2">S41</strain>
    </source>
</reference>